<accession>A0A1R1X366</accession>
<proteinExistence type="predicted"/>
<dbReference type="OrthoDB" id="6500128at2759"/>
<name>A0A1R1X366_9FUNG</name>
<keyword evidence="2" id="KW-1185">Reference proteome</keyword>
<gene>
    <name evidence="1" type="ORF">AYI69_g10820</name>
</gene>
<feature type="non-terminal residue" evidence="1">
    <location>
        <position position="49"/>
    </location>
</feature>
<dbReference type="Proteomes" id="UP000187429">
    <property type="component" value="Unassembled WGS sequence"/>
</dbReference>
<reference evidence="2" key="1">
    <citation type="submission" date="2017-01" db="EMBL/GenBank/DDBJ databases">
        <authorList>
            <person name="Wang Y."/>
            <person name="White M."/>
            <person name="Kvist S."/>
            <person name="Moncalvo J.-M."/>
        </authorList>
    </citation>
    <scope>NUCLEOTIDE SEQUENCE [LARGE SCALE GENOMIC DNA]</scope>
    <source>
        <strain evidence="2">ID-206-W2</strain>
    </source>
</reference>
<sequence>MKETKESTKSASDNNSQRIKGIGEASFWQRLTYDWNTNLIWNYGRFEGK</sequence>
<protein>
    <submittedName>
        <fullName evidence="1">Uncharacterized protein</fullName>
    </submittedName>
</protein>
<organism evidence="1 2">
    <name type="scientific">Smittium culicis</name>
    <dbReference type="NCBI Taxonomy" id="133412"/>
    <lineage>
        <taxon>Eukaryota</taxon>
        <taxon>Fungi</taxon>
        <taxon>Fungi incertae sedis</taxon>
        <taxon>Zoopagomycota</taxon>
        <taxon>Kickxellomycotina</taxon>
        <taxon>Harpellomycetes</taxon>
        <taxon>Harpellales</taxon>
        <taxon>Legeriomycetaceae</taxon>
        <taxon>Smittium</taxon>
    </lineage>
</organism>
<evidence type="ECO:0000313" key="2">
    <source>
        <dbReference type="Proteomes" id="UP000187429"/>
    </source>
</evidence>
<comment type="caution">
    <text evidence="1">The sequence shown here is derived from an EMBL/GenBank/DDBJ whole genome shotgun (WGS) entry which is preliminary data.</text>
</comment>
<dbReference type="EMBL" id="LSSM01007176">
    <property type="protein sequence ID" value="OMJ09078.1"/>
    <property type="molecule type" value="Genomic_DNA"/>
</dbReference>
<evidence type="ECO:0000313" key="1">
    <source>
        <dbReference type="EMBL" id="OMJ09078.1"/>
    </source>
</evidence>
<dbReference type="AlphaFoldDB" id="A0A1R1X366"/>